<comment type="caution">
    <text evidence="1">The sequence shown here is derived from an EMBL/GenBank/DDBJ whole genome shotgun (WGS) entry which is preliminary data.</text>
</comment>
<organism evidence="1 2">
    <name type="scientific">Psilocybe cubensis</name>
    <name type="common">Psychedelic mushroom</name>
    <name type="synonym">Stropharia cubensis</name>
    <dbReference type="NCBI Taxonomy" id="181762"/>
    <lineage>
        <taxon>Eukaryota</taxon>
        <taxon>Fungi</taxon>
        <taxon>Dikarya</taxon>
        <taxon>Basidiomycota</taxon>
        <taxon>Agaricomycotina</taxon>
        <taxon>Agaricomycetes</taxon>
        <taxon>Agaricomycetidae</taxon>
        <taxon>Agaricales</taxon>
        <taxon>Agaricineae</taxon>
        <taxon>Strophariaceae</taxon>
        <taxon>Psilocybe</taxon>
    </lineage>
</organism>
<keyword evidence="2" id="KW-1185">Reference proteome</keyword>
<name>A0ACB8GTW6_PSICU</name>
<accession>A0ACB8GTW6</accession>
<dbReference type="EMBL" id="JAFIQS020000007">
    <property type="protein sequence ID" value="KAH9479106.1"/>
    <property type="molecule type" value="Genomic_DNA"/>
</dbReference>
<evidence type="ECO:0000313" key="2">
    <source>
        <dbReference type="Proteomes" id="UP000664032"/>
    </source>
</evidence>
<proteinExistence type="predicted"/>
<dbReference type="Proteomes" id="UP000664032">
    <property type="component" value="Unassembled WGS sequence"/>
</dbReference>
<gene>
    <name evidence="1" type="ORF">JR316_0007685</name>
</gene>
<protein>
    <submittedName>
        <fullName evidence="1">Uncharacterized protein</fullName>
    </submittedName>
</protein>
<evidence type="ECO:0000313" key="1">
    <source>
        <dbReference type="EMBL" id="KAH9479106.1"/>
    </source>
</evidence>
<reference evidence="1" key="1">
    <citation type="submission" date="2021-10" db="EMBL/GenBank/DDBJ databases">
        <title>Psilocybe cubensis genome.</title>
        <authorList>
            <person name="Mckernan K.J."/>
            <person name="Crawford S."/>
            <person name="Trippe A."/>
            <person name="Kane L.T."/>
            <person name="Mclaughlin S."/>
        </authorList>
    </citation>
    <scope>NUCLEOTIDE SEQUENCE</scope>
    <source>
        <strain evidence="1">MGC-MH-2018</strain>
    </source>
</reference>
<sequence length="263" mass="29455">MNSIKLCDSQPSVYSYTISNWGKQDELDKIVWSLLVEVVFNGLTAFFVQSFLAIRVWHLSRRKKVLTGAVVSLVLGEFGCVIAFTAMSLHLKTYEQLAKLKYLSILVNALAAAGDVLIAATLCILLHQSRTGFKRSDTMINKLILFSVNTGVLTRFVLIVLLYTNSLLATLNARRKIRDAGEVINSTSENLSFSMRNVPLAARRPTNISIKIDTTKEFATDHDSDRGPDTSDLEKAEVRVGIHKIMHKCSSVMQFEEKERQEV</sequence>